<dbReference type="EMBL" id="MN740340">
    <property type="protein sequence ID" value="QHU01398.1"/>
    <property type="molecule type" value="Genomic_DNA"/>
</dbReference>
<name>A0A6C0JBT8_9ZZZZ</name>
<sequence>MVKVSIKFDDNFYTLDILEKQILFNYNLLYILNLEKPFNFEHLVNKEIIQNYNNFLIFSCKFRDKLELLELIKKQYKLQFIDFSLECFWCFTKNGDFIDEHIDLGIENFEIDLGSISNGGISNGVISNGVISNGGISNGPKDNYKDLNTKLNFIKDEVENYKKIILDNSLVTIYKKFNLVKEKINLIENFLQKTDTNLLKTKNINLEGIYLDDRELELNKTRKLLEINNSLEDKIDKLENKYIQIENKFNLLGQNDKYLNLPITISIKKEWRELAICVHLYDISLWDEIYSFIKNLKPFNLSIDLYINFSVNNKSILTTTVYKNLHTKINDLKMFTNIYFTDSDNCGMDIGGFLISYCKMLDLGLRYHQIIKIHSKTNKNWRYAMLYALLGNKTIIENNLKLMNIPNIGMIGNEKLSLNYILSVNKKSYKYLYTYMKYFGIKNIDNYGYFIPGTIFWIKGEILDSFFTKELLIKCYNEFEPYYCGSLVNNREGTPHAFERFFGVIVNNSGKKVVTYDTRCKV</sequence>
<reference evidence="2" key="1">
    <citation type="journal article" date="2020" name="Nature">
        <title>Giant virus diversity and host interactions through global metagenomics.</title>
        <authorList>
            <person name="Schulz F."/>
            <person name="Roux S."/>
            <person name="Paez-Espino D."/>
            <person name="Jungbluth S."/>
            <person name="Walsh D.A."/>
            <person name="Denef V.J."/>
            <person name="McMahon K.D."/>
            <person name="Konstantinidis K.T."/>
            <person name="Eloe-Fadrosh E.A."/>
            <person name="Kyrpides N.C."/>
            <person name="Woyke T."/>
        </authorList>
    </citation>
    <scope>NUCLEOTIDE SEQUENCE</scope>
    <source>
        <strain evidence="2">GVMAG-M-3300025860-25</strain>
    </source>
</reference>
<organism evidence="2">
    <name type="scientific">viral metagenome</name>
    <dbReference type="NCBI Taxonomy" id="1070528"/>
    <lineage>
        <taxon>unclassified sequences</taxon>
        <taxon>metagenomes</taxon>
        <taxon>organismal metagenomes</taxon>
    </lineage>
</organism>
<evidence type="ECO:0000256" key="1">
    <source>
        <dbReference type="SAM" id="Coils"/>
    </source>
</evidence>
<keyword evidence="1" id="KW-0175">Coiled coil</keyword>
<feature type="coiled-coil region" evidence="1">
    <location>
        <begin position="221"/>
        <end position="255"/>
    </location>
</feature>
<accession>A0A6C0JBT8</accession>
<protein>
    <submittedName>
        <fullName evidence="2">Uncharacterized protein</fullName>
    </submittedName>
</protein>
<dbReference type="AlphaFoldDB" id="A0A6C0JBT8"/>
<proteinExistence type="predicted"/>
<evidence type="ECO:0000313" key="2">
    <source>
        <dbReference type="EMBL" id="QHU01398.1"/>
    </source>
</evidence>